<dbReference type="Proteomes" id="UP001328107">
    <property type="component" value="Unassembled WGS sequence"/>
</dbReference>
<sequence>METAVTSSSDSHNYSSTNRYKVNFSSSIVLLGSSIHPCPTRFFLLANESCRCYVNVYVHCLIKERPDIVRRERNLEMMS</sequence>
<proteinExistence type="predicted"/>
<accession>A0AAN5CUU2</accession>
<evidence type="ECO:0000313" key="1">
    <source>
        <dbReference type="EMBL" id="GMR50989.1"/>
    </source>
</evidence>
<dbReference type="AlphaFoldDB" id="A0AAN5CUU2"/>
<comment type="caution">
    <text evidence="1">The sequence shown here is derived from an EMBL/GenBank/DDBJ whole genome shotgun (WGS) entry which is preliminary data.</text>
</comment>
<dbReference type="EMBL" id="BTRK01000005">
    <property type="protein sequence ID" value="GMR50989.1"/>
    <property type="molecule type" value="Genomic_DNA"/>
</dbReference>
<name>A0AAN5CUU2_9BILA</name>
<keyword evidence="2" id="KW-1185">Reference proteome</keyword>
<evidence type="ECO:0000313" key="2">
    <source>
        <dbReference type="Proteomes" id="UP001328107"/>
    </source>
</evidence>
<protein>
    <submittedName>
        <fullName evidence="1">Uncharacterized protein</fullName>
    </submittedName>
</protein>
<reference evidence="2" key="1">
    <citation type="submission" date="2022-10" db="EMBL/GenBank/DDBJ databases">
        <title>Genome assembly of Pristionchus species.</title>
        <authorList>
            <person name="Yoshida K."/>
            <person name="Sommer R.J."/>
        </authorList>
    </citation>
    <scope>NUCLEOTIDE SEQUENCE [LARGE SCALE GENOMIC DNA]</scope>
    <source>
        <strain evidence="2">RS5460</strain>
    </source>
</reference>
<organism evidence="1 2">
    <name type="scientific">Pristionchus mayeri</name>
    <dbReference type="NCBI Taxonomy" id="1317129"/>
    <lineage>
        <taxon>Eukaryota</taxon>
        <taxon>Metazoa</taxon>
        <taxon>Ecdysozoa</taxon>
        <taxon>Nematoda</taxon>
        <taxon>Chromadorea</taxon>
        <taxon>Rhabditida</taxon>
        <taxon>Rhabditina</taxon>
        <taxon>Diplogasteromorpha</taxon>
        <taxon>Diplogasteroidea</taxon>
        <taxon>Neodiplogasteridae</taxon>
        <taxon>Pristionchus</taxon>
    </lineage>
</organism>
<gene>
    <name evidence="1" type="ORF">PMAYCL1PPCAC_21184</name>
</gene>